<accession>J4C331</accession>
<protein>
    <submittedName>
        <fullName evidence="2">Uncharacterized protein</fullName>
    </submittedName>
</protein>
<dbReference type="KEGG" id="tot:TOT_020000004"/>
<dbReference type="EMBL" id="AP011947">
    <property type="protein sequence ID" value="BAM39731.1"/>
    <property type="molecule type" value="Genomic_DNA"/>
</dbReference>
<reference evidence="2 3" key="1">
    <citation type="journal article" date="2012" name="MBio">
        <title>Comparative genome analysis of three eukaryotic parasites with differing abilities to transform leukocytes reveals key mediators of Theileria-induced leukocyte transformation.</title>
        <authorList>
            <person name="Hayashida K."/>
            <person name="Hara Y."/>
            <person name="Abe T."/>
            <person name="Yamasaki C."/>
            <person name="Toyoda A."/>
            <person name="Kosuge T."/>
            <person name="Suzuki Y."/>
            <person name="Sato Y."/>
            <person name="Kawashima S."/>
            <person name="Katayama T."/>
            <person name="Wakaguri H."/>
            <person name="Inoue N."/>
            <person name="Homma K."/>
            <person name="Tada-Umezaki M."/>
            <person name="Yagi Y."/>
            <person name="Fujii Y."/>
            <person name="Habara T."/>
            <person name="Kanehisa M."/>
            <person name="Watanabe H."/>
            <person name="Ito K."/>
            <person name="Gojobori T."/>
            <person name="Sugawara H."/>
            <person name="Imanishi T."/>
            <person name="Weir W."/>
            <person name="Gardner M."/>
            <person name="Pain A."/>
            <person name="Shiels B."/>
            <person name="Hattori M."/>
            <person name="Nene V."/>
            <person name="Sugimoto C."/>
        </authorList>
    </citation>
    <scope>NUCLEOTIDE SEQUENCE [LARGE SCALE GENOMIC DNA]</scope>
    <source>
        <strain evidence="2 3">Shintoku</strain>
    </source>
</reference>
<sequence>MKIDTIGTCILVYLLTCVRFNVLVKVNAVASQPATTSPIYSPQRPKKDGVDLNLKSDTKSGKNFEYKKEGNYVTYTSKGDKAFKLVKDDSTEIWKSSQDSDYSVKVELDLLNNEAKAVTIHLPGNKTKVFKKDGLDQHWKEIDISKFNFESFYIDYEHESYISKNKLENNVRTFTSKKGFAFNGAVEYIDGNRVDIWKAKNDNDYANKIEVDYMNNDSKAVTLYFPGNKTKLYMKHNKNDQWTEVDITNVIHKTVSIKDDKETYFYSNKFRDSTRTFEAKTGFAFNKVKDGDTNIWTTTDDSEFANKVIYDKRYDDKLDVTINLNNGMRKLYIKKKSNEPWEEINLTKVNPKFVNIDYDHETYSYKHELDKNIRTFTAKNCFAFEGVIEYIEDNRVDIWKAKNDSEYANKIEVDLMNKDSKATKLFKKDGKKNPWTEIDTTELNRMTLNIQHQNHSYFYTNLFHNYVRTFEARKGFVFNFVKDGNTDLWTTSNENEYAKKVVTDEDNKVTIYIGDDGIVKVFNKNDNGKWSEEHLGDSQSVKKAFETQSSSSVPKTSASITGVDLNLKSDTKSGKNFEYKKEGNYVTYTSKGDKAFKLVKDDSTEIWKSSQDSDYSVKVEVDYINNDSKAVTLYFHGNKTKLFMKHSKNDPWTEIDITKVNTKSINIDYPHDSYFFTNNESKNVRTFIPKSGFIFNCALEYLNEHKIEIWTTNDENEYAKKVEYAKRNSGIADLTIYKVNGKKQLFIKEYATYSWKQVDITKVNPKSIDIDHDHECYFYKNELTGNFRTFTSKTGFAFNCANEYVDGNMIEVWKTDKENDYANKIEVDLMNKNTKVVTIYMPENKTKLFKKDGKKNPWTEIDTTELNRMTLNIQHQNHSYFYTNLFHNYVRTFEARKGFVFNFVKDGNTDLWTTSNENEYAKKVVSAKRSYGIFDLTIHMINGKNKLFIKEKDNDPWKEIDLTVINPKSMNIKYPYHSYFYTNILDDEVRTFEARNGFAFNVVNEYIGNNRVEIWSTSNENEYAKKVVTDEDNKVTIYIGDDGIVKVFNKNDNGKWSEEHLGDSQSVKKAFETQSSSSVPKTSASITGVDLNLKSDTQSTDKFEFTKEGNFVIYTNKGDTAFKLVKDDSTEIWKTDKTTDYSCRVEVDVMKNDAKAVTIYMPNDKTKLFKKDGMNQPWKEIDISKVTPKSVNIDYEHESHFYSNKSDNNIRTFTAKRGFAFNCANEYVDGNMIEVWKTDKENEFANKIDVNIMKNEDKTVSVYIDNNKTKVFKKDRNTNDWKEIDITKVNPIAVDIDYDQESLYYKNNLNNNLRTFTAKTYNRVDIWKAKNDNDYANKIEVDYINNDSKAVTLYFHGNKTKLFMKHNKNDQWTEVDLNNVTPKSVNIDYEHETHCYKNKLHGFCRTFTPKTGFAFNVVNEYINNNSIEIWSTTNESEYGKKVEVDIMKNGAKAVTIYMPDDKTKLFKKDGMNQSWNEIDTTKVNPMSVNIQHSSDTYFYTNMFHNDIRTFTSKTGFAFNLVNEYINNNNVEIWTTNQESEYSNKVVSAKRSYGILDLSIHMNNGKKKLFIKESEDQGWKEIDITKVNPRSMNINDRYHSYFYTNRFDNGVRTFISKTAFAFNVVKDGDNNIWSTSNENEYSKKVVTKDDKVTIYTGEDINAKTKVFVKEDNGNWTEDTTAATTVPYQGSSFAQVKLFKSNPSDPSNPSELDANDFSSSTSGSIVSFKIADGVNCVQLIYNNVLLWLYDSSQYGGRYPKLLYHNTETDILLLMFEGLDMTFEKNDQGQWLFTESGPLTVRFYVIDPNDNTKTVELPSTHYTTTDSGDITTFNIADNVDTIALTYGQVLLWQHDPELHGDIYPKSLYCIKSTETIVLQFVGLDISFAKNDQDQWVYTEIDTSADGSATTQPRVKLLKSNPSDPSNPSELGANDFSSSTSGSVVSYHIADGVNCVQLIFDDVLLWAYDSSQYGGRYPKSLYHNTETDILLLRFESIDLTFVKNDQGQWLFTESGPLAVKFHIVDPNDNTKTVELPSTHYTTTDSGDITTFNIADNVDTIALTYGQVLLWQHDANKHSGMHPKSLVFTKSAETMVLQFESLDISFAKNDQGQWEYTEHTSDSEAATTQPESGGSTEPVEGVSTTPTPESSGEGTPATPPAQTGSSTTQPRVRLLKSNPSDPSNPSELGANDFSSSTSGSVVSYHIADGVNCVQLIFDDVLLWAYDSSQYGGRYPKSLYHNTETDILLLRFESIDLTFVKNDQGQWLFTESGPLAVKFHIVDPNDNTKTVELPSTHYTTTDSGDITTFNIADNVDTIALTYGQVLLWQHDANKHSGMHPKSLVFTKSAETMVLQFESLDISFAKNDQGQWEYTETIVSGQ</sequence>
<dbReference type="STRING" id="869250.J4C331"/>
<dbReference type="Pfam" id="PF04385">
    <property type="entry name" value="FAINT"/>
    <property type="match status" value="1"/>
</dbReference>
<dbReference type="GeneID" id="20714193"/>
<proteinExistence type="predicted"/>
<feature type="compositionally biased region" description="Polar residues" evidence="1">
    <location>
        <begin position="2118"/>
        <end position="2130"/>
    </location>
</feature>
<evidence type="ECO:0000313" key="3">
    <source>
        <dbReference type="Proteomes" id="UP000003786"/>
    </source>
</evidence>
<dbReference type="VEuPathDB" id="PiroplasmaDB:TOT_020000004"/>
<feature type="region of interest" description="Disordered" evidence="1">
    <location>
        <begin position="2108"/>
        <end position="2189"/>
    </location>
</feature>
<gene>
    <name evidence="2" type="ORF">TOT_020000004</name>
</gene>
<organism evidence="2 3">
    <name type="scientific">Theileria orientalis strain Shintoku</name>
    <dbReference type="NCBI Taxonomy" id="869250"/>
    <lineage>
        <taxon>Eukaryota</taxon>
        <taxon>Sar</taxon>
        <taxon>Alveolata</taxon>
        <taxon>Apicomplexa</taxon>
        <taxon>Aconoidasida</taxon>
        <taxon>Piroplasmida</taxon>
        <taxon>Theileriidae</taxon>
        <taxon>Theileria</taxon>
    </lineage>
</organism>
<dbReference type="OrthoDB" id="10467013at2759"/>
<dbReference type="RefSeq" id="XP_009690032.1">
    <property type="nucleotide sequence ID" value="XM_009691737.1"/>
</dbReference>
<feature type="compositionally biased region" description="Polar residues" evidence="1">
    <location>
        <begin position="2172"/>
        <end position="2181"/>
    </location>
</feature>
<name>J4C331_THEOR</name>
<evidence type="ECO:0000256" key="1">
    <source>
        <dbReference type="SAM" id="MobiDB-lite"/>
    </source>
</evidence>
<feature type="compositionally biased region" description="Polar residues" evidence="1">
    <location>
        <begin position="2137"/>
        <end position="2148"/>
    </location>
</feature>
<dbReference type="eggNOG" id="ENOG502S14T">
    <property type="taxonomic scope" value="Eukaryota"/>
</dbReference>
<dbReference type="OMA" id="HSYFYTN"/>
<dbReference type="Proteomes" id="UP000003786">
    <property type="component" value="Chromosome 2"/>
</dbReference>
<keyword evidence="3" id="KW-1185">Reference proteome</keyword>
<evidence type="ECO:0000313" key="2">
    <source>
        <dbReference type="EMBL" id="BAM39731.1"/>
    </source>
</evidence>
<feature type="compositionally biased region" description="Polar residues" evidence="1">
    <location>
        <begin position="2155"/>
        <end position="2165"/>
    </location>
</feature>
<dbReference type="InterPro" id="IPR007480">
    <property type="entry name" value="DUF529"/>
</dbReference>